<evidence type="ECO:0000256" key="2">
    <source>
        <dbReference type="ARBA" id="ARBA00022692"/>
    </source>
</evidence>
<keyword evidence="4 10" id="KW-1133">Transmembrane helix</keyword>
<feature type="signal peptide" evidence="11">
    <location>
        <begin position="1"/>
        <end position="24"/>
    </location>
</feature>
<dbReference type="Proteomes" id="UP001187315">
    <property type="component" value="Unassembled WGS sequence"/>
</dbReference>
<feature type="chain" id="PRO_5041674120" description="Fibronectin type-III domain-containing protein" evidence="11">
    <location>
        <begin position="25"/>
        <end position="533"/>
    </location>
</feature>
<dbReference type="PANTHER" id="PTHR23037">
    <property type="entry name" value="CYTOKINE RECEPTOR"/>
    <property type="match status" value="1"/>
</dbReference>
<sequence>MKTKMLIGQILMISMMSVIPSSKGSKNLKCYTDGITIIKCIWNTSSVEDRFQITPTTNCSLKSRFNDYTSIQTPQSDLEPQQQPQLRAGTLTFFKKSLTMGQPFLPLYVWCENMSEPVETITLFHPPSNVKLYPPTKPLVEGANVTWQCGSPKSEFVSKVVYEVQWGLLENIWEKSQVASTEVEHCELPEDKLILRRKYVVRVRSAPAGKSQIWSDWSTFTEWKSTVGLQPPPEEPMILGVFNTLTSLGIIIAVAVILLAFFCFQRHKRIIKCHYVPTPAKYFGELFTDHGGEFKSWLGPTVIDLCIKTDSECISPVTIYKVCNTDMLSNKMEQDGKIKDGNSSSFSNSIYFLSQSSKSGIEDQLEPCSVDCPYGPEGGGTVQENLPATHDNGNETELNEITMSSPLETSSTYKQLQKLRLEIQSPDSGFAGSSGEQESQEESGSEGLPSPPVVDNNLPISCNILCPVPQLIGVPHFGIPPGLTWNPWNNQTFPSLSPEISKNILLGNCGIMDCSGILEPSSDDYMPVKKVQG</sequence>
<evidence type="ECO:0000256" key="6">
    <source>
        <dbReference type="ARBA" id="ARBA00023157"/>
    </source>
</evidence>
<keyword evidence="14" id="KW-1185">Reference proteome</keyword>
<evidence type="ECO:0000256" key="7">
    <source>
        <dbReference type="ARBA" id="ARBA00023170"/>
    </source>
</evidence>
<dbReference type="PANTHER" id="PTHR23037:SF22">
    <property type="entry name" value="CYTOKINE RECEPTOR COMMON SUBUNIT BETA"/>
    <property type="match status" value="1"/>
</dbReference>
<feature type="domain" description="Fibronectin type-III" evidence="12">
    <location>
        <begin position="126"/>
        <end position="226"/>
    </location>
</feature>
<feature type="transmembrane region" description="Helical" evidence="10">
    <location>
        <begin position="237"/>
        <end position="264"/>
    </location>
</feature>
<feature type="region of interest" description="Disordered" evidence="9">
    <location>
        <begin position="377"/>
        <end position="409"/>
    </location>
</feature>
<dbReference type="InterPro" id="IPR013783">
    <property type="entry name" value="Ig-like_fold"/>
</dbReference>
<feature type="region of interest" description="Disordered" evidence="9">
    <location>
        <begin position="426"/>
        <end position="453"/>
    </location>
</feature>
<evidence type="ECO:0000256" key="9">
    <source>
        <dbReference type="SAM" id="MobiDB-lite"/>
    </source>
</evidence>
<keyword evidence="3 11" id="KW-0732">Signal</keyword>
<organism evidence="13 14">
    <name type="scientific">Tachysurus vachellii</name>
    <name type="common">Darkbarbel catfish</name>
    <name type="synonym">Pelteobagrus vachellii</name>
    <dbReference type="NCBI Taxonomy" id="175792"/>
    <lineage>
        <taxon>Eukaryota</taxon>
        <taxon>Metazoa</taxon>
        <taxon>Chordata</taxon>
        <taxon>Craniata</taxon>
        <taxon>Vertebrata</taxon>
        <taxon>Euteleostomi</taxon>
        <taxon>Actinopterygii</taxon>
        <taxon>Neopterygii</taxon>
        <taxon>Teleostei</taxon>
        <taxon>Ostariophysi</taxon>
        <taxon>Siluriformes</taxon>
        <taxon>Bagridae</taxon>
        <taxon>Tachysurus</taxon>
    </lineage>
</organism>
<protein>
    <recommendedName>
        <fullName evidence="12">Fibronectin type-III domain-containing protein</fullName>
    </recommendedName>
</protein>
<evidence type="ECO:0000256" key="3">
    <source>
        <dbReference type="ARBA" id="ARBA00022729"/>
    </source>
</evidence>
<gene>
    <name evidence="13" type="ORF">Q7C36_005452</name>
</gene>
<evidence type="ECO:0000256" key="4">
    <source>
        <dbReference type="ARBA" id="ARBA00022989"/>
    </source>
</evidence>
<comment type="subcellular location">
    <subcellularLocation>
        <location evidence="1">Membrane</location>
        <topology evidence="1">Single-pass type I membrane protein</topology>
    </subcellularLocation>
</comment>
<evidence type="ECO:0000256" key="1">
    <source>
        <dbReference type="ARBA" id="ARBA00004479"/>
    </source>
</evidence>
<evidence type="ECO:0000256" key="11">
    <source>
        <dbReference type="SAM" id="SignalP"/>
    </source>
</evidence>
<accession>A0AA88T3S4</accession>
<proteinExistence type="predicted"/>
<dbReference type="InterPro" id="IPR003961">
    <property type="entry name" value="FN3_dom"/>
</dbReference>
<keyword evidence="5 10" id="KW-0472">Membrane</keyword>
<keyword evidence="2 10" id="KW-0812">Transmembrane</keyword>
<evidence type="ECO:0000313" key="13">
    <source>
        <dbReference type="EMBL" id="KAK2857533.1"/>
    </source>
</evidence>
<comment type="caution">
    <text evidence="13">The sequence shown here is derived from an EMBL/GenBank/DDBJ whole genome shotgun (WGS) entry which is preliminary data.</text>
</comment>
<dbReference type="GO" id="GO:0004896">
    <property type="term" value="F:cytokine receptor activity"/>
    <property type="evidence" value="ECO:0007669"/>
    <property type="project" value="TreeGrafter"/>
</dbReference>
<keyword evidence="7" id="KW-0675">Receptor</keyword>
<dbReference type="GO" id="GO:0009897">
    <property type="term" value="C:external side of plasma membrane"/>
    <property type="evidence" value="ECO:0007669"/>
    <property type="project" value="TreeGrafter"/>
</dbReference>
<evidence type="ECO:0000259" key="12">
    <source>
        <dbReference type="PROSITE" id="PS50853"/>
    </source>
</evidence>
<dbReference type="EMBL" id="JAVHJS010000005">
    <property type="protein sequence ID" value="KAK2857533.1"/>
    <property type="molecule type" value="Genomic_DNA"/>
</dbReference>
<evidence type="ECO:0000256" key="8">
    <source>
        <dbReference type="ARBA" id="ARBA00023180"/>
    </source>
</evidence>
<keyword evidence="8" id="KW-0325">Glycoprotein</keyword>
<dbReference type="PROSITE" id="PS50853">
    <property type="entry name" value="FN3"/>
    <property type="match status" value="1"/>
</dbReference>
<evidence type="ECO:0000256" key="10">
    <source>
        <dbReference type="SAM" id="Phobius"/>
    </source>
</evidence>
<feature type="compositionally biased region" description="Polar residues" evidence="9">
    <location>
        <begin position="395"/>
        <end position="409"/>
    </location>
</feature>
<evidence type="ECO:0000256" key="5">
    <source>
        <dbReference type="ARBA" id="ARBA00023136"/>
    </source>
</evidence>
<evidence type="ECO:0000313" key="14">
    <source>
        <dbReference type="Proteomes" id="UP001187315"/>
    </source>
</evidence>
<name>A0AA88T3S4_TACVA</name>
<reference evidence="13" key="1">
    <citation type="submission" date="2023-08" db="EMBL/GenBank/DDBJ databases">
        <title>Pelteobagrus vachellii genome.</title>
        <authorList>
            <person name="Liu H."/>
        </authorList>
    </citation>
    <scope>NUCLEOTIDE SEQUENCE</scope>
    <source>
        <strain evidence="13">PRFRI_2022a</strain>
        <tissue evidence="13">Muscle</tissue>
    </source>
</reference>
<dbReference type="Gene3D" id="2.60.40.10">
    <property type="entry name" value="Immunoglobulins"/>
    <property type="match status" value="2"/>
</dbReference>
<dbReference type="GO" id="GO:0016064">
    <property type="term" value="P:immunoglobulin mediated immune response"/>
    <property type="evidence" value="ECO:0007669"/>
    <property type="project" value="TreeGrafter"/>
</dbReference>
<keyword evidence="6" id="KW-1015">Disulfide bond</keyword>
<dbReference type="SUPFAM" id="SSF49265">
    <property type="entry name" value="Fibronectin type III"/>
    <property type="match status" value="1"/>
</dbReference>
<dbReference type="AlphaFoldDB" id="A0AA88T3S4"/>
<dbReference type="InterPro" id="IPR036116">
    <property type="entry name" value="FN3_sf"/>
</dbReference>